<dbReference type="Proteomes" id="UP000229523">
    <property type="component" value="Unassembled WGS sequence"/>
</dbReference>
<dbReference type="RefSeq" id="WP_099577976.1">
    <property type="nucleotide sequence ID" value="NZ_MJBI02000001.1"/>
</dbReference>
<dbReference type="InterPro" id="IPR020084">
    <property type="entry name" value="NUDIX_hydrolase_CS"/>
</dbReference>
<protein>
    <submittedName>
        <fullName evidence="4">NUDIX domain-containing protein</fullName>
    </submittedName>
</protein>
<evidence type="ECO:0000313" key="5">
    <source>
        <dbReference type="Proteomes" id="UP000229523"/>
    </source>
</evidence>
<evidence type="ECO:0000259" key="3">
    <source>
        <dbReference type="PROSITE" id="PS51462"/>
    </source>
</evidence>
<name>A0A2G5NSN7_9STAP</name>
<sequence length="143" mass="16590">MKIFGEKIENLNYKNIPSVYAVILNNAKEKVLTVRNGKGHYFLPGGGIENNESDQECLERELLEETGYSVSIGNYIGNAKQYLMSSKNEPILNDGNFYICILLEKINNQSEEDHEVVWLKIDEFEHLLFHDHHIWAVNESLYR</sequence>
<dbReference type="Gene3D" id="3.90.79.10">
    <property type="entry name" value="Nucleoside Triphosphate Pyrophosphohydrolase"/>
    <property type="match status" value="1"/>
</dbReference>
<dbReference type="InterPro" id="IPR015797">
    <property type="entry name" value="NUDIX_hydrolase-like_dom_sf"/>
</dbReference>
<evidence type="ECO:0000256" key="1">
    <source>
        <dbReference type="ARBA" id="ARBA00001946"/>
    </source>
</evidence>
<feature type="domain" description="Nudix hydrolase" evidence="3">
    <location>
        <begin position="14"/>
        <end position="143"/>
    </location>
</feature>
<keyword evidence="2" id="KW-0378">Hydrolase</keyword>
<dbReference type="PANTHER" id="PTHR43046">
    <property type="entry name" value="GDP-MANNOSE MANNOSYL HYDROLASE"/>
    <property type="match status" value="1"/>
</dbReference>
<gene>
    <name evidence="4" type="ORF">BFS35_003005</name>
</gene>
<dbReference type="AlphaFoldDB" id="A0A2G5NSN7"/>
<proteinExistence type="predicted"/>
<dbReference type="InterPro" id="IPR000086">
    <property type="entry name" value="NUDIX_hydrolase_dom"/>
</dbReference>
<evidence type="ECO:0000256" key="2">
    <source>
        <dbReference type="ARBA" id="ARBA00022801"/>
    </source>
</evidence>
<dbReference type="PROSITE" id="PS51462">
    <property type="entry name" value="NUDIX"/>
    <property type="match status" value="1"/>
</dbReference>
<dbReference type="Pfam" id="PF00293">
    <property type="entry name" value="NUDIX"/>
    <property type="match status" value="1"/>
</dbReference>
<reference evidence="4 5" key="1">
    <citation type="journal article" date="2018" name="Front. Microbiol.">
        <title>Description and Comparative Genomics of Macrococcus caseolyticus subsp. hominis subsp. nov., Macrococcus goetzii sp. nov., Macrococcus epidermidis sp. nov., and Macrococcus bohemicus sp. nov., Novel Macrococci From Human Clinical Material With Virulence Potential and Suspected Uptake of Foreign DNA by Natural Transformation.</title>
        <authorList>
            <person name="Maslanova I."/>
            <person name="Wertheimer Z."/>
            <person name="Sedlacek I."/>
            <person name="Svec P."/>
            <person name="Indrakova A."/>
            <person name="Kovarovic V."/>
            <person name="Schumann P."/>
            <person name="Sproer C."/>
            <person name="Kralova S."/>
            <person name="Sedo O."/>
            <person name="Kristofova L."/>
            <person name="Vrbovska V."/>
            <person name="Fuzik T."/>
            <person name="Petras P."/>
            <person name="Zdrahal Z."/>
            <person name="Ruzickova V."/>
            <person name="Doskar J."/>
            <person name="Pantucek R."/>
        </authorList>
    </citation>
    <scope>NUCLEOTIDE SEQUENCE [LARGE SCALE GENOMIC DNA]</scope>
    <source>
        <strain evidence="4 5">CCM 4927</strain>
    </source>
</reference>
<organism evidence="4 5">
    <name type="scientific">Macrococcoides goetzii</name>
    <dbReference type="NCBI Taxonomy" id="1891097"/>
    <lineage>
        <taxon>Bacteria</taxon>
        <taxon>Bacillati</taxon>
        <taxon>Bacillota</taxon>
        <taxon>Bacilli</taxon>
        <taxon>Bacillales</taxon>
        <taxon>Staphylococcaceae</taxon>
        <taxon>Macrococcoides</taxon>
    </lineage>
</organism>
<dbReference type="SUPFAM" id="SSF55811">
    <property type="entry name" value="Nudix"/>
    <property type="match status" value="1"/>
</dbReference>
<keyword evidence="5" id="KW-1185">Reference proteome</keyword>
<dbReference type="PANTHER" id="PTHR43046:SF2">
    <property type="entry name" value="8-OXO-DGTP DIPHOSPHATASE-RELATED"/>
    <property type="match status" value="1"/>
</dbReference>
<comment type="cofactor">
    <cofactor evidence="1">
        <name>Mg(2+)</name>
        <dbReference type="ChEBI" id="CHEBI:18420"/>
    </cofactor>
</comment>
<dbReference type="PROSITE" id="PS00893">
    <property type="entry name" value="NUDIX_BOX"/>
    <property type="match status" value="1"/>
</dbReference>
<accession>A0A2G5NSN7</accession>
<evidence type="ECO:0000313" key="4">
    <source>
        <dbReference type="EMBL" id="RAI82670.1"/>
    </source>
</evidence>
<comment type="caution">
    <text evidence="4">The sequence shown here is derived from an EMBL/GenBank/DDBJ whole genome shotgun (WGS) entry which is preliminary data.</text>
</comment>
<dbReference type="EMBL" id="MJBI02000001">
    <property type="protein sequence ID" value="RAI82670.1"/>
    <property type="molecule type" value="Genomic_DNA"/>
</dbReference>
<dbReference type="GO" id="GO:0016787">
    <property type="term" value="F:hydrolase activity"/>
    <property type="evidence" value="ECO:0007669"/>
    <property type="project" value="UniProtKB-KW"/>
</dbReference>